<evidence type="ECO:0000256" key="1">
    <source>
        <dbReference type="ARBA" id="ARBA00022448"/>
    </source>
</evidence>
<evidence type="ECO:0000313" key="9">
    <source>
        <dbReference type="Proteomes" id="UP001360560"/>
    </source>
</evidence>
<dbReference type="Pfam" id="PF04048">
    <property type="entry name" value="Sec8_N"/>
    <property type="match status" value="1"/>
</dbReference>
<comment type="function">
    <text evidence="4">Component of the exocyst complex involved in the docking of exocytic vesicles with fusion sites on the plasma membrane.</text>
</comment>
<dbReference type="AlphaFoldDB" id="A0AAV5QHT6"/>
<reference evidence="8 9" key="1">
    <citation type="journal article" date="2023" name="Elife">
        <title>Identification of key yeast species and microbe-microbe interactions impacting larval growth of Drosophila in the wild.</title>
        <authorList>
            <person name="Mure A."/>
            <person name="Sugiura Y."/>
            <person name="Maeda R."/>
            <person name="Honda K."/>
            <person name="Sakurai N."/>
            <person name="Takahashi Y."/>
            <person name="Watada M."/>
            <person name="Katoh T."/>
            <person name="Gotoh A."/>
            <person name="Gotoh Y."/>
            <person name="Taniguchi I."/>
            <person name="Nakamura K."/>
            <person name="Hayashi T."/>
            <person name="Katayama T."/>
            <person name="Uemura T."/>
            <person name="Hattori Y."/>
        </authorList>
    </citation>
    <scope>NUCLEOTIDE SEQUENCE [LARGE SCALE GENOMIC DNA]</scope>
    <source>
        <strain evidence="8 9">SC-9</strain>
    </source>
</reference>
<feature type="domain" description="Exocyst complex component Sec8 middle helical bundle" evidence="7">
    <location>
        <begin position="311"/>
        <end position="621"/>
    </location>
</feature>
<evidence type="ECO:0000259" key="6">
    <source>
        <dbReference type="Pfam" id="PF04048"/>
    </source>
</evidence>
<accession>A0AAV5QHT6</accession>
<feature type="domain" description="Exocyst complex component Sec8 N-terminal" evidence="6">
    <location>
        <begin position="35"/>
        <end position="175"/>
    </location>
</feature>
<dbReference type="PANTHER" id="PTHR14146:SF0">
    <property type="entry name" value="EXOCYST COMPLEX COMPONENT 4"/>
    <property type="match status" value="1"/>
</dbReference>
<dbReference type="InterPro" id="IPR048630">
    <property type="entry name" value="Sec8_M"/>
</dbReference>
<evidence type="ECO:0000256" key="4">
    <source>
        <dbReference type="RuleBase" id="RU367079"/>
    </source>
</evidence>
<dbReference type="GO" id="GO:0090522">
    <property type="term" value="P:vesicle tethering involved in exocytosis"/>
    <property type="evidence" value="ECO:0007669"/>
    <property type="project" value="UniProtKB-UniRule"/>
</dbReference>
<feature type="region of interest" description="Disordered" evidence="5">
    <location>
        <begin position="361"/>
        <end position="394"/>
    </location>
</feature>
<comment type="caution">
    <text evidence="8">The sequence shown here is derived from an EMBL/GenBank/DDBJ whole genome shotgun (WGS) entry which is preliminary data.</text>
</comment>
<dbReference type="Pfam" id="PF20652">
    <property type="entry name" value="Sec8_C"/>
    <property type="match status" value="1"/>
</dbReference>
<keyword evidence="2 4" id="KW-0268">Exocytosis</keyword>
<evidence type="ECO:0000256" key="5">
    <source>
        <dbReference type="SAM" id="MobiDB-lite"/>
    </source>
</evidence>
<keyword evidence="3 4" id="KW-0653">Protein transport</keyword>
<proteinExistence type="inferred from homology"/>
<dbReference type="GO" id="GO:0006893">
    <property type="term" value="P:Golgi to plasma membrane transport"/>
    <property type="evidence" value="ECO:0007669"/>
    <property type="project" value="TreeGrafter"/>
</dbReference>
<evidence type="ECO:0000256" key="2">
    <source>
        <dbReference type="ARBA" id="ARBA00022483"/>
    </source>
</evidence>
<evidence type="ECO:0000313" key="8">
    <source>
        <dbReference type="EMBL" id="GMM33718.1"/>
    </source>
</evidence>
<sequence length="1113" mass="127474">MLGIPREGGRNRTRTLSVVQFSDLEKSKMESSIEQLDALIKQVKRSWKISTQENSNPLEIALPLLDNTSVGMAYKLPDFLKLTGKISQSLQVAVNEHYQAFNNSVGSYDTICRSIDESQQTVKTVKSTLKQISSDISSKNQFLSELNERSKQYGDMMEILDVIEDFKKLPNQVDNLFADKKFGLIQEILSNAESDAEKYKLWRIPALNNIKNYLSTAKKNLFDIILEELNSTIYLKSRSSSLLSLVLNNDNSSSNISNLEEFSNLELYINNIVNIDVLEKSSLIQTKLNNFLKEIDRKNGVKVIHRQSDFENDPYSYLHFLLATLTKLNQLPKALEMIAQRHPSELHKVVNDTADEIKLKHPNLVTSSSKNGKHRGKGNNTPKSKPGKKENDIDMKKSDENLSLTDFGLAIGDLNNIVLQDFFWQIFTKFLLVLQSHRVVFELAKKLSGLPEEQFISNLNSYNFVEIWKNMSSETRSLMYSYLSSDAVVFNDSKNNILSTSSKSFSTPATQISENWNLINLFDSTKKKQNSLRSATVFQFDEEEYQENERGESRSLNDIHSEELKTFLKEVFPGFKINETLSRTLINDTSSPYLENEELIQRETLVPGNVFNMRVILDSFLIFIQGSKSVFPKKAGNSSPDSSEPFNFFIDFMKKTFLPQLDDTLEYMYNNTVNVNPFDIISISNYKSSGGSLVNVNAGSDTISDIQVFKSSIDFYNLFTKVCETLNTSIKFREEYSSLTVQLLVKFYNKYDELYTTLLPNIDQPVTNSQNNFKQLNRWLKSPELAHISLQIINTKTKSEKRLLSTETGMLLANGSTLLKSIDKTQILHPKNFNSLTHLLGTVDWILKWLPEMRRVVAGENNYDGVNIDQLRSHWELGESNPTSLSNMKKVQLTFEKDTPLLNQFDGVLKDFEQLLSNTLLAIRYDIRLRLIYYITATIENNSWNPNSDINAICQEIKELCNLVQLYKSKLFIHLQPELGEKILYGIPNLIDKLFITGAELIPVLNQNGIRKLYLNIITIQQSLRAIMKLPEDVDFTHSLAYFDLYKKGVEKIIDQNRQKKSLFNLKENKNMIRLIFSQELKDHESQSGPPLIINKKYHDAIKELERVHAASG</sequence>
<comment type="similarity">
    <text evidence="4">Belongs to the SEC8 family.</text>
</comment>
<evidence type="ECO:0000256" key="3">
    <source>
        <dbReference type="ARBA" id="ARBA00022927"/>
    </source>
</evidence>
<keyword evidence="1 4" id="KW-0813">Transport</keyword>
<dbReference type="GO" id="GO:0006612">
    <property type="term" value="P:protein targeting to membrane"/>
    <property type="evidence" value="ECO:0007669"/>
    <property type="project" value="UniProtKB-UniRule"/>
</dbReference>
<name>A0AAV5QHT6_9ASCO</name>
<dbReference type="RefSeq" id="XP_064850718.1">
    <property type="nucleotide sequence ID" value="XM_064994646.1"/>
</dbReference>
<organism evidence="8 9">
    <name type="scientific">Saccharomycopsis crataegensis</name>
    <dbReference type="NCBI Taxonomy" id="43959"/>
    <lineage>
        <taxon>Eukaryota</taxon>
        <taxon>Fungi</taxon>
        <taxon>Dikarya</taxon>
        <taxon>Ascomycota</taxon>
        <taxon>Saccharomycotina</taxon>
        <taxon>Saccharomycetes</taxon>
        <taxon>Saccharomycopsidaceae</taxon>
        <taxon>Saccharomycopsis</taxon>
    </lineage>
</organism>
<dbReference type="InterPro" id="IPR039682">
    <property type="entry name" value="Sec8/EXOC4"/>
</dbReference>
<dbReference type="EMBL" id="BTFZ01000002">
    <property type="protein sequence ID" value="GMM33718.1"/>
    <property type="molecule type" value="Genomic_DNA"/>
</dbReference>
<dbReference type="GeneID" id="90071697"/>
<protein>
    <recommendedName>
        <fullName evidence="4">Exocyst complex component Sec8</fullName>
    </recommendedName>
</protein>
<dbReference type="Proteomes" id="UP001360560">
    <property type="component" value="Unassembled WGS sequence"/>
</dbReference>
<dbReference type="InterPro" id="IPR007191">
    <property type="entry name" value="Sec8_exocyst_N"/>
</dbReference>
<keyword evidence="9" id="KW-1185">Reference proteome</keyword>
<gene>
    <name evidence="8" type="ORF">DASC09_010430</name>
</gene>
<dbReference type="GO" id="GO:0015031">
    <property type="term" value="P:protein transport"/>
    <property type="evidence" value="ECO:0007669"/>
    <property type="project" value="UniProtKB-KW"/>
</dbReference>
<dbReference type="GO" id="GO:0006904">
    <property type="term" value="P:vesicle docking involved in exocytosis"/>
    <property type="evidence" value="ECO:0007669"/>
    <property type="project" value="InterPro"/>
</dbReference>
<dbReference type="GO" id="GO:0000145">
    <property type="term" value="C:exocyst"/>
    <property type="evidence" value="ECO:0007669"/>
    <property type="project" value="UniProtKB-UniRule"/>
</dbReference>
<dbReference type="PANTHER" id="PTHR14146">
    <property type="entry name" value="EXOCYST COMPLEX COMPONENT 4"/>
    <property type="match status" value="1"/>
</dbReference>
<evidence type="ECO:0000259" key="7">
    <source>
        <dbReference type="Pfam" id="PF20652"/>
    </source>
</evidence>